<dbReference type="InterPro" id="IPR011008">
    <property type="entry name" value="Dimeric_a/b-barrel"/>
</dbReference>
<keyword evidence="3" id="KW-1185">Reference proteome</keyword>
<dbReference type="Gene3D" id="3.30.70.100">
    <property type="match status" value="1"/>
</dbReference>
<organism evidence="2 3">
    <name type="scientific">Acerihabitans arboris</name>
    <dbReference type="NCBI Taxonomy" id="2691583"/>
    <lineage>
        <taxon>Bacteria</taxon>
        <taxon>Pseudomonadati</taxon>
        <taxon>Pseudomonadota</taxon>
        <taxon>Gammaproteobacteria</taxon>
        <taxon>Enterobacterales</taxon>
        <taxon>Pectobacteriaceae</taxon>
        <taxon>Acerihabitans</taxon>
    </lineage>
</organism>
<dbReference type="Pfam" id="PF07045">
    <property type="entry name" value="DUF1330"/>
    <property type="match status" value="1"/>
</dbReference>
<dbReference type="SUPFAM" id="SSF54909">
    <property type="entry name" value="Dimeric alpha+beta barrel"/>
    <property type="match status" value="1"/>
</dbReference>
<proteinExistence type="predicted"/>
<gene>
    <name evidence="2" type="ORF">GRH90_15250</name>
</gene>
<reference evidence="2 3" key="2">
    <citation type="submission" date="2020-02" db="EMBL/GenBank/DDBJ databases">
        <title>The new genus of Enterobacteriales.</title>
        <authorList>
            <person name="Kim I.S."/>
        </authorList>
    </citation>
    <scope>NUCLEOTIDE SEQUENCE [LARGE SCALE GENOMIC DNA]</scope>
    <source>
        <strain evidence="2 3">SAP-6</strain>
    </source>
</reference>
<sequence>MPAYFVAVRAATHDPEQMKIYSEKAEKSAGRLHPIPLALYGRLRHTDGEPVDGAVIFTFEAAEAWYDGPEYQEAVVHRLRGAAYRTFIIQGVEGG</sequence>
<dbReference type="RefSeq" id="WP_162366813.1">
    <property type="nucleotide sequence ID" value="NZ_WUBS01000010.1"/>
</dbReference>
<reference evidence="2 3" key="1">
    <citation type="submission" date="2019-12" db="EMBL/GenBank/DDBJ databases">
        <authorList>
            <person name="Lee S.D."/>
        </authorList>
    </citation>
    <scope>NUCLEOTIDE SEQUENCE [LARGE SCALE GENOMIC DNA]</scope>
    <source>
        <strain evidence="2 3">SAP-6</strain>
    </source>
</reference>
<accession>A0A845SGV6</accession>
<protein>
    <submittedName>
        <fullName evidence="2">DUF1330 domain-containing protein</fullName>
    </submittedName>
</protein>
<dbReference type="EMBL" id="WUBS01000010">
    <property type="protein sequence ID" value="NDL64100.1"/>
    <property type="molecule type" value="Genomic_DNA"/>
</dbReference>
<dbReference type="Proteomes" id="UP000461443">
    <property type="component" value="Unassembled WGS sequence"/>
</dbReference>
<name>A0A845SGV6_9GAMM</name>
<comment type="caution">
    <text evidence="2">The sequence shown here is derived from an EMBL/GenBank/DDBJ whole genome shotgun (WGS) entry which is preliminary data.</text>
</comment>
<dbReference type="InterPro" id="IPR010753">
    <property type="entry name" value="DUF1330"/>
</dbReference>
<evidence type="ECO:0000313" key="2">
    <source>
        <dbReference type="EMBL" id="NDL64100.1"/>
    </source>
</evidence>
<feature type="domain" description="DUF1330" evidence="1">
    <location>
        <begin position="2"/>
        <end position="92"/>
    </location>
</feature>
<dbReference type="AlphaFoldDB" id="A0A845SGV6"/>
<evidence type="ECO:0000259" key="1">
    <source>
        <dbReference type="Pfam" id="PF07045"/>
    </source>
</evidence>
<evidence type="ECO:0000313" key="3">
    <source>
        <dbReference type="Proteomes" id="UP000461443"/>
    </source>
</evidence>